<dbReference type="EMBL" id="UGOL01000001">
    <property type="protein sequence ID" value="STX79773.1"/>
    <property type="molecule type" value="Genomic_DNA"/>
</dbReference>
<dbReference type="GO" id="GO:0005975">
    <property type="term" value="P:carbohydrate metabolic process"/>
    <property type="evidence" value="ECO:0007669"/>
    <property type="project" value="InterPro"/>
</dbReference>
<keyword evidence="2" id="KW-0378">Hydrolase</keyword>
<organism evidence="2 3">
    <name type="scientific">Legionella pneumophila</name>
    <dbReference type="NCBI Taxonomy" id="446"/>
    <lineage>
        <taxon>Bacteria</taxon>
        <taxon>Pseudomonadati</taxon>
        <taxon>Pseudomonadota</taxon>
        <taxon>Gammaproteobacteria</taxon>
        <taxon>Legionellales</taxon>
        <taxon>Legionellaceae</taxon>
        <taxon>Legionella</taxon>
    </lineage>
</organism>
<dbReference type="GO" id="GO:0004099">
    <property type="term" value="F:chitin deacetylase activity"/>
    <property type="evidence" value="ECO:0007669"/>
    <property type="project" value="UniProtKB-EC"/>
</dbReference>
<dbReference type="Proteomes" id="UP000254631">
    <property type="component" value="Unassembled WGS sequence"/>
</dbReference>
<evidence type="ECO:0000313" key="3">
    <source>
        <dbReference type="Proteomes" id="UP000254631"/>
    </source>
</evidence>
<evidence type="ECO:0000313" key="2">
    <source>
        <dbReference type="EMBL" id="STX79773.1"/>
    </source>
</evidence>
<dbReference type="Pfam" id="PF01522">
    <property type="entry name" value="Polysacc_deac_1"/>
    <property type="match status" value="1"/>
</dbReference>
<reference evidence="2 3" key="1">
    <citation type="submission" date="2018-06" db="EMBL/GenBank/DDBJ databases">
        <authorList>
            <consortium name="Pathogen Informatics"/>
            <person name="Doyle S."/>
        </authorList>
    </citation>
    <scope>NUCLEOTIDE SEQUENCE [LARGE SCALE GENOMIC DNA]</scope>
    <source>
        <strain evidence="2 3">NCTC12000</strain>
    </source>
</reference>
<dbReference type="SUPFAM" id="SSF88713">
    <property type="entry name" value="Glycoside hydrolase/deacetylase"/>
    <property type="match status" value="1"/>
</dbReference>
<name>A0A378K6E2_LEGPN</name>
<feature type="domain" description="NodB homology" evidence="1">
    <location>
        <begin position="65"/>
        <end position="276"/>
    </location>
</feature>
<proteinExistence type="predicted"/>
<evidence type="ECO:0000259" key="1">
    <source>
        <dbReference type="PROSITE" id="PS51677"/>
    </source>
</evidence>
<dbReference type="EC" id="3.5.1.41" evidence="2"/>
<dbReference type="InterPro" id="IPR002509">
    <property type="entry name" value="NODB_dom"/>
</dbReference>
<sequence length="296" mass="34519">MTRDLTGYGSEQINLTWPNKAKIAINFVINYEEGAELTPLNGDTKAELYGSDFPFVPKGNAERNYSIESFYEYGSRVGIWRLIRLFDKYSIPLTFFVTGHALILNPEFSGYLASHNHEVAGHGWRWIDYSKESKATEKKHISRCIDTLQELTGQRPLGWYTGRRSPFTRDLLTQIGGFVYDSDSYADELPYFINKHLVIPYSLDCNDFRFTISPGFVTAQDFYQRLKNTFDYLYQENRLSIMTIGLHPRLSGKPDRCHALNEFLSYIRQFQNIWIAKRIDIALYWLTKHTQIKQDL</sequence>
<dbReference type="PROSITE" id="PS51677">
    <property type="entry name" value="NODB"/>
    <property type="match status" value="1"/>
</dbReference>
<accession>A0A378K6E2</accession>
<dbReference type="InterPro" id="IPR011330">
    <property type="entry name" value="Glyco_hydro/deAcase_b/a-brl"/>
</dbReference>
<dbReference type="PANTHER" id="PTHR43123">
    <property type="entry name" value="POLYSACCHARIDE DEACETYLASE-RELATED"/>
    <property type="match status" value="1"/>
</dbReference>
<protein>
    <submittedName>
        <fullName evidence="2">Polysaccharide deacetylase</fullName>
        <ecNumber evidence="2">3.5.1.41</ecNumber>
    </submittedName>
</protein>
<dbReference type="RefSeq" id="WP_027220065.1">
    <property type="nucleotide sequence ID" value="NZ_BAZA01000057.1"/>
</dbReference>
<dbReference type="AlphaFoldDB" id="A0A378K6E2"/>
<dbReference type="PANTHER" id="PTHR43123:SF1">
    <property type="entry name" value="POLYSACCHARIDE DEACETYLASE-RELATED"/>
    <property type="match status" value="1"/>
</dbReference>
<dbReference type="Gene3D" id="3.20.20.370">
    <property type="entry name" value="Glycoside hydrolase/deacetylase"/>
    <property type="match status" value="1"/>
</dbReference>
<gene>
    <name evidence="2" type="primary">cDA1</name>
    <name evidence="2" type="ORF">NCTC12000_01768</name>
</gene>